<dbReference type="RefSeq" id="WP_046348736.1">
    <property type="nucleotide sequence ID" value="NZ_BBWU01000040.1"/>
</dbReference>
<feature type="transmembrane region" description="Helical" evidence="1">
    <location>
        <begin position="53"/>
        <end position="72"/>
    </location>
</feature>
<proteinExistence type="predicted"/>
<protein>
    <submittedName>
        <fullName evidence="2">Uncharacterized protein</fullName>
    </submittedName>
</protein>
<name>A0A0E9MS26_9SPHN</name>
<keyword evidence="1" id="KW-1133">Transmembrane helix</keyword>
<gene>
    <name evidence="2" type="ORF">SCH01S_40_00160</name>
</gene>
<sequence>MFNLISLVIGVLAIPWVLLAALPLIGALNWLVIPWGLLGLFFGVLSRGTAGRNLNLAVLIVAVIRLMLGGGIF</sequence>
<dbReference type="Proteomes" id="UP000033202">
    <property type="component" value="Unassembled WGS sequence"/>
</dbReference>
<keyword evidence="1" id="KW-0812">Transmembrane</keyword>
<evidence type="ECO:0000313" key="3">
    <source>
        <dbReference type="Proteomes" id="UP000033202"/>
    </source>
</evidence>
<reference evidence="2 3" key="1">
    <citation type="submission" date="2015-04" db="EMBL/GenBank/DDBJ databases">
        <title>Whole genome shotgun sequence of Sphingomonas changbaiensis NBRC 104936.</title>
        <authorList>
            <person name="Katano-Makiyama Y."/>
            <person name="Hosoyama A."/>
            <person name="Hashimoto M."/>
            <person name="Noguchi M."/>
            <person name="Tsuchikane K."/>
            <person name="Ohji S."/>
            <person name="Yamazoe A."/>
            <person name="Ichikawa N."/>
            <person name="Kimura A."/>
            <person name="Fujita N."/>
        </authorList>
    </citation>
    <scope>NUCLEOTIDE SEQUENCE [LARGE SCALE GENOMIC DNA]</scope>
    <source>
        <strain evidence="2 3">NBRC 104936</strain>
    </source>
</reference>
<keyword evidence="1" id="KW-0472">Membrane</keyword>
<keyword evidence="3" id="KW-1185">Reference proteome</keyword>
<accession>A0A0E9MS26</accession>
<evidence type="ECO:0000256" key="1">
    <source>
        <dbReference type="SAM" id="Phobius"/>
    </source>
</evidence>
<dbReference type="STRING" id="1219043.SCH01S_40_00160"/>
<feature type="transmembrane region" description="Helical" evidence="1">
    <location>
        <begin position="30"/>
        <end position="46"/>
    </location>
</feature>
<dbReference type="AlphaFoldDB" id="A0A0E9MS26"/>
<organism evidence="2 3">
    <name type="scientific">Sphingomonas changbaiensis NBRC 104936</name>
    <dbReference type="NCBI Taxonomy" id="1219043"/>
    <lineage>
        <taxon>Bacteria</taxon>
        <taxon>Pseudomonadati</taxon>
        <taxon>Pseudomonadota</taxon>
        <taxon>Alphaproteobacteria</taxon>
        <taxon>Sphingomonadales</taxon>
        <taxon>Sphingomonadaceae</taxon>
        <taxon>Sphingomonas</taxon>
    </lineage>
</organism>
<dbReference type="EMBL" id="BBWU01000040">
    <property type="protein sequence ID" value="GAO39920.1"/>
    <property type="molecule type" value="Genomic_DNA"/>
</dbReference>
<comment type="caution">
    <text evidence="2">The sequence shown here is derived from an EMBL/GenBank/DDBJ whole genome shotgun (WGS) entry which is preliminary data.</text>
</comment>
<dbReference type="OrthoDB" id="7391824at2"/>
<evidence type="ECO:0000313" key="2">
    <source>
        <dbReference type="EMBL" id="GAO39920.1"/>
    </source>
</evidence>